<dbReference type="InterPro" id="IPR018929">
    <property type="entry name" value="DUF2510"/>
</dbReference>
<dbReference type="EMBL" id="JBIRUQ010000001">
    <property type="protein sequence ID" value="MFI1459737.1"/>
    <property type="molecule type" value="Genomic_DNA"/>
</dbReference>
<gene>
    <name evidence="2" type="ORF">ACH4WX_03340</name>
</gene>
<keyword evidence="3" id="KW-1185">Reference proteome</keyword>
<reference evidence="2 3" key="1">
    <citation type="submission" date="2024-10" db="EMBL/GenBank/DDBJ databases">
        <title>The Natural Products Discovery Center: Release of the First 8490 Sequenced Strains for Exploring Actinobacteria Biosynthetic Diversity.</title>
        <authorList>
            <person name="Kalkreuter E."/>
            <person name="Kautsar S.A."/>
            <person name="Yang D."/>
            <person name="Bader C.D."/>
            <person name="Teijaro C.N."/>
            <person name="Fluegel L."/>
            <person name="Davis C.M."/>
            <person name="Simpson J.R."/>
            <person name="Lauterbach L."/>
            <person name="Steele A.D."/>
            <person name="Gui C."/>
            <person name="Meng S."/>
            <person name="Li G."/>
            <person name="Viehrig K."/>
            <person name="Ye F."/>
            <person name="Su P."/>
            <person name="Kiefer A.F."/>
            <person name="Nichols A."/>
            <person name="Cepeda A.J."/>
            <person name="Yan W."/>
            <person name="Fan B."/>
            <person name="Jiang Y."/>
            <person name="Adhikari A."/>
            <person name="Zheng C.-J."/>
            <person name="Schuster L."/>
            <person name="Cowan T.M."/>
            <person name="Smanski M.J."/>
            <person name="Chevrette M.G."/>
            <person name="De Carvalho L.P.S."/>
            <person name="Shen B."/>
        </authorList>
    </citation>
    <scope>NUCLEOTIDE SEQUENCE [LARGE SCALE GENOMIC DNA]</scope>
    <source>
        <strain evidence="2 3">NPDC020568</strain>
    </source>
</reference>
<dbReference type="GeneID" id="93509561"/>
<dbReference type="RefSeq" id="WP_157170414.1">
    <property type="nucleotide sequence ID" value="NZ_JBIRUQ010000001.1"/>
</dbReference>
<comment type="caution">
    <text evidence="2">The sequence shown here is derived from an EMBL/GenBank/DDBJ whole genome shotgun (WGS) entry which is preliminary data.</text>
</comment>
<protein>
    <submittedName>
        <fullName evidence="2">DUF2510 domain-containing protein</fullName>
    </submittedName>
</protein>
<sequence>MTAQPGWYPDSLNPAQLRWFDGRQWTDRVQQR</sequence>
<proteinExistence type="predicted"/>
<feature type="domain" description="DUF2510" evidence="1">
    <location>
        <begin position="5"/>
        <end position="31"/>
    </location>
</feature>
<accession>A0ABW7TFD3</accession>
<organism evidence="2 3">
    <name type="scientific">Nocardia carnea</name>
    <dbReference type="NCBI Taxonomy" id="37328"/>
    <lineage>
        <taxon>Bacteria</taxon>
        <taxon>Bacillati</taxon>
        <taxon>Actinomycetota</taxon>
        <taxon>Actinomycetes</taxon>
        <taxon>Mycobacteriales</taxon>
        <taxon>Nocardiaceae</taxon>
        <taxon>Nocardia</taxon>
    </lineage>
</organism>
<dbReference type="Pfam" id="PF10708">
    <property type="entry name" value="DUF2510"/>
    <property type="match status" value="1"/>
</dbReference>
<evidence type="ECO:0000313" key="3">
    <source>
        <dbReference type="Proteomes" id="UP001611263"/>
    </source>
</evidence>
<dbReference type="Proteomes" id="UP001611263">
    <property type="component" value="Unassembled WGS sequence"/>
</dbReference>
<evidence type="ECO:0000259" key="1">
    <source>
        <dbReference type="Pfam" id="PF10708"/>
    </source>
</evidence>
<evidence type="ECO:0000313" key="2">
    <source>
        <dbReference type="EMBL" id="MFI1459737.1"/>
    </source>
</evidence>
<name>A0ABW7TFD3_9NOCA</name>